<dbReference type="SMART" id="SM00564">
    <property type="entry name" value="PQQ"/>
    <property type="match status" value="2"/>
</dbReference>
<feature type="compositionally biased region" description="Pro residues" evidence="1">
    <location>
        <begin position="21"/>
        <end position="41"/>
    </location>
</feature>
<sequence length="530" mass="54996">MTGRTSGPPPEPDARRTDGFGPPPAPFAPTAPFAPPAPPASFAPGTPRSGGRPRALRPVPAAGAVAALLAVLVLIGGGAYRLTVRGGPAQPLAGPSGSPSIDRGDGKGPGGGPDTYDPNAGIREGEARVWLRDNQAEVAGAGASQYGPWRVGGTVVGAIPTGLTGYAVADGQEKWKLPLQTPLCGVPRAPSADGKLVVGVKETTSQTSHCTHLQQIDLATGKAGWKIPLPQENKQDTSLQFELTISGDTVVVARSAVMSGFSVTDGRKLFGTSSPNGCYPYGFAGGSRLIGLRQCPDPKDALVRGQSMVEELDPATGGARWSYKYAQDWTVGRVLSVDPLVITAHHKDKKTWNITAFAADGTVRSQTSPGFGVSGRCNGFGNADGFQECYAAAVDADTLYIGAGKPGTTLDTDVTDQVVAVDLNTGKERWRTAEQPKGRTMWPLAVEEGRVLTYVTPGSGEAAAVVSLAPADGASQPVLQSPAAARGAEGVFYPHGIRIAWSDGRLFLLNGRVYSPEPRKASRAILSFGK</sequence>
<dbReference type="Gene3D" id="2.40.10.480">
    <property type="match status" value="1"/>
</dbReference>
<feature type="compositionally biased region" description="Low complexity" evidence="1">
    <location>
        <begin position="42"/>
        <end position="55"/>
    </location>
</feature>
<dbReference type="AlphaFoldDB" id="A0A5P2DMY7"/>
<gene>
    <name evidence="4" type="ORF">DEJ51_18385</name>
</gene>
<dbReference type="InterPro" id="IPR015943">
    <property type="entry name" value="WD40/YVTN_repeat-like_dom_sf"/>
</dbReference>
<dbReference type="Gene3D" id="2.130.10.10">
    <property type="entry name" value="YVTN repeat-like/Quinoprotein amine dehydrogenase"/>
    <property type="match status" value="1"/>
</dbReference>
<dbReference type="RefSeq" id="WP_150258565.1">
    <property type="nucleotide sequence ID" value="NZ_CP029189.1"/>
</dbReference>
<evidence type="ECO:0000256" key="1">
    <source>
        <dbReference type="SAM" id="MobiDB-lite"/>
    </source>
</evidence>
<organism evidence="4 5">
    <name type="scientific">Streptomyces venezuelae</name>
    <dbReference type="NCBI Taxonomy" id="54571"/>
    <lineage>
        <taxon>Bacteria</taxon>
        <taxon>Bacillati</taxon>
        <taxon>Actinomycetota</taxon>
        <taxon>Actinomycetes</taxon>
        <taxon>Kitasatosporales</taxon>
        <taxon>Streptomycetaceae</taxon>
        <taxon>Streptomyces</taxon>
    </lineage>
</organism>
<proteinExistence type="predicted"/>
<dbReference type="EMBL" id="CP029189">
    <property type="protein sequence ID" value="QES55890.1"/>
    <property type="molecule type" value="Genomic_DNA"/>
</dbReference>
<name>A0A5P2DMY7_STRVZ</name>
<dbReference type="Pfam" id="PF13360">
    <property type="entry name" value="PQQ_2"/>
    <property type="match status" value="1"/>
</dbReference>
<dbReference type="PANTHER" id="PTHR34512:SF30">
    <property type="entry name" value="OUTER MEMBRANE PROTEIN ASSEMBLY FACTOR BAMB"/>
    <property type="match status" value="1"/>
</dbReference>
<dbReference type="OrthoDB" id="3944519at2"/>
<evidence type="ECO:0000313" key="5">
    <source>
        <dbReference type="Proteomes" id="UP000324101"/>
    </source>
</evidence>
<feature type="region of interest" description="Disordered" evidence="1">
    <location>
        <begin position="89"/>
        <end position="121"/>
    </location>
</feature>
<keyword evidence="2" id="KW-0812">Transmembrane</keyword>
<dbReference type="InterPro" id="IPR011047">
    <property type="entry name" value="Quinoprotein_ADH-like_sf"/>
</dbReference>
<dbReference type="InterPro" id="IPR018391">
    <property type="entry name" value="PQQ_b-propeller_rpt"/>
</dbReference>
<dbReference type="Proteomes" id="UP000324101">
    <property type="component" value="Chromosome"/>
</dbReference>
<keyword evidence="2" id="KW-0472">Membrane</keyword>
<evidence type="ECO:0000313" key="4">
    <source>
        <dbReference type="EMBL" id="QES55890.1"/>
    </source>
</evidence>
<protein>
    <recommendedName>
        <fullName evidence="3">Pyrrolo-quinoline quinone repeat domain-containing protein</fullName>
    </recommendedName>
</protein>
<dbReference type="PANTHER" id="PTHR34512">
    <property type="entry name" value="CELL SURFACE PROTEIN"/>
    <property type="match status" value="1"/>
</dbReference>
<evidence type="ECO:0000256" key="2">
    <source>
        <dbReference type="SAM" id="Phobius"/>
    </source>
</evidence>
<feature type="domain" description="Pyrrolo-quinoline quinone repeat" evidence="3">
    <location>
        <begin position="164"/>
        <end position="327"/>
    </location>
</feature>
<feature type="transmembrane region" description="Helical" evidence="2">
    <location>
        <begin position="59"/>
        <end position="80"/>
    </location>
</feature>
<dbReference type="SUPFAM" id="SSF50998">
    <property type="entry name" value="Quinoprotein alcohol dehydrogenase-like"/>
    <property type="match status" value="1"/>
</dbReference>
<dbReference type="InterPro" id="IPR002372">
    <property type="entry name" value="PQQ_rpt_dom"/>
</dbReference>
<evidence type="ECO:0000259" key="3">
    <source>
        <dbReference type="Pfam" id="PF13360"/>
    </source>
</evidence>
<keyword evidence="2" id="KW-1133">Transmembrane helix</keyword>
<accession>A0A5P2DMY7</accession>
<reference evidence="4 5" key="1">
    <citation type="submission" date="2018-05" db="EMBL/GenBank/DDBJ databases">
        <title>Streptomyces venezuelae.</title>
        <authorList>
            <person name="Kim W."/>
            <person name="Lee N."/>
            <person name="Cho B.-K."/>
        </authorList>
    </citation>
    <scope>NUCLEOTIDE SEQUENCE [LARGE SCALE GENOMIC DNA]</scope>
    <source>
        <strain evidence="4 5">ATCC 21018</strain>
    </source>
</reference>
<feature type="region of interest" description="Disordered" evidence="1">
    <location>
        <begin position="1"/>
        <end position="55"/>
    </location>
</feature>